<reference evidence="9 10" key="1">
    <citation type="submission" date="2023-12" db="EMBL/GenBank/DDBJ databases">
        <title>Streptomyces sp. V4-01.</title>
        <authorList>
            <person name="Somphong A."/>
            <person name="Phongsopitanun W."/>
        </authorList>
    </citation>
    <scope>NUCLEOTIDE SEQUENCE [LARGE SCALE GENOMIC DNA]</scope>
    <source>
        <strain evidence="9 10">V4-01</strain>
    </source>
</reference>
<dbReference type="PANTHER" id="PTHR35807">
    <property type="entry name" value="TRANSCRIPTIONAL REGULATOR REDD-RELATED"/>
    <property type="match status" value="1"/>
</dbReference>
<dbReference type="SMART" id="SM01043">
    <property type="entry name" value="BTAD"/>
    <property type="match status" value="1"/>
</dbReference>
<evidence type="ECO:0000256" key="7">
    <source>
        <dbReference type="SAM" id="MobiDB-lite"/>
    </source>
</evidence>
<name>A0ABU7PIH5_9ACTN</name>
<sequence length="285" mass="31291">MRVEERVDAAVEAAAPQTAASPTGAGATGGPSAPDFRLLGPVQAWTGGRPLPLGDRKQRLVLAILLLEVNQLLPVERLVDLVWPDVPPPSARRTLQAHVSRLRATLARACPQDATLVRHGAGYRLSCDPRLIDAHEFRRLFDLAQRTGDPRERAALLDRALALWQGPALADVTTEELRMRLCHGLHSLRLAALEERAEAYLRLGRHLSLLDELTGLAARHPYRQRITAALMVTLHRSGSTAEALDAYQRTRQRLNDELGISPPPELQRLHLAILRGDPCEAGTDA</sequence>
<evidence type="ECO:0000313" key="10">
    <source>
        <dbReference type="Proteomes" id="UP001344658"/>
    </source>
</evidence>
<dbReference type="RefSeq" id="WP_330799270.1">
    <property type="nucleotide sequence ID" value="NZ_JAZEWV010000031.1"/>
</dbReference>
<evidence type="ECO:0000256" key="2">
    <source>
        <dbReference type="ARBA" id="ARBA00023012"/>
    </source>
</evidence>
<keyword evidence="2" id="KW-0902">Two-component regulatory system</keyword>
<dbReference type="InterPro" id="IPR036388">
    <property type="entry name" value="WH-like_DNA-bd_sf"/>
</dbReference>
<dbReference type="PROSITE" id="PS51755">
    <property type="entry name" value="OMPR_PHOB"/>
    <property type="match status" value="1"/>
</dbReference>
<feature type="compositionally biased region" description="Low complexity" evidence="7">
    <location>
        <begin position="10"/>
        <end position="33"/>
    </location>
</feature>
<evidence type="ECO:0000256" key="5">
    <source>
        <dbReference type="ARBA" id="ARBA00023163"/>
    </source>
</evidence>
<gene>
    <name evidence="9" type="ORF">V2S66_26865</name>
</gene>
<dbReference type="InterPro" id="IPR001867">
    <property type="entry name" value="OmpR/PhoB-type_DNA-bd"/>
</dbReference>
<feature type="region of interest" description="Disordered" evidence="7">
    <location>
        <begin position="7"/>
        <end position="33"/>
    </location>
</feature>
<evidence type="ECO:0000256" key="6">
    <source>
        <dbReference type="PROSITE-ProRule" id="PRU01091"/>
    </source>
</evidence>
<dbReference type="SMART" id="SM00862">
    <property type="entry name" value="Trans_reg_C"/>
    <property type="match status" value="1"/>
</dbReference>
<keyword evidence="10" id="KW-1185">Reference proteome</keyword>
<feature type="domain" description="OmpR/PhoB-type" evidence="8">
    <location>
        <begin position="24"/>
        <end position="127"/>
    </location>
</feature>
<keyword evidence="4 6" id="KW-0238">DNA-binding</keyword>
<dbReference type="Proteomes" id="UP001344658">
    <property type="component" value="Unassembled WGS sequence"/>
</dbReference>
<dbReference type="InterPro" id="IPR005158">
    <property type="entry name" value="BTAD"/>
</dbReference>
<proteinExistence type="inferred from homology"/>
<accession>A0ABU7PIH5</accession>
<evidence type="ECO:0000256" key="4">
    <source>
        <dbReference type="ARBA" id="ARBA00023125"/>
    </source>
</evidence>
<keyword evidence="3" id="KW-0805">Transcription regulation</keyword>
<feature type="DNA-binding region" description="OmpR/PhoB-type" evidence="6">
    <location>
        <begin position="24"/>
        <end position="127"/>
    </location>
</feature>
<dbReference type="PANTHER" id="PTHR35807:SF1">
    <property type="entry name" value="TRANSCRIPTIONAL REGULATOR REDD"/>
    <property type="match status" value="1"/>
</dbReference>
<dbReference type="Gene3D" id="1.10.10.10">
    <property type="entry name" value="Winged helix-like DNA-binding domain superfamily/Winged helix DNA-binding domain"/>
    <property type="match status" value="1"/>
</dbReference>
<protein>
    <submittedName>
        <fullName evidence="9">BTAD domain-containing putative transcriptional regulator</fullName>
    </submittedName>
</protein>
<organism evidence="9 10">
    <name type="scientific">Actinacidiphila polyblastidii</name>
    <dbReference type="NCBI Taxonomy" id="3110430"/>
    <lineage>
        <taxon>Bacteria</taxon>
        <taxon>Bacillati</taxon>
        <taxon>Actinomycetota</taxon>
        <taxon>Actinomycetes</taxon>
        <taxon>Kitasatosporales</taxon>
        <taxon>Streptomycetaceae</taxon>
        <taxon>Actinacidiphila</taxon>
    </lineage>
</organism>
<dbReference type="Pfam" id="PF00486">
    <property type="entry name" value="Trans_reg_C"/>
    <property type="match status" value="1"/>
</dbReference>
<dbReference type="SUPFAM" id="SSF46894">
    <property type="entry name" value="C-terminal effector domain of the bipartite response regulators"/>
    <property type="match status" value="1"/>
</dbReference>
<dbReference type="CDD" id="cd15831">
    <property type="entry name" value="BTAD"/>
    <property type="match status" value="1"/>
</dbReference>
<dbReference type="SUPFAM" id="SSF48452">
    <property type="entry name" value="TPR-like"/>
    <property type="match status" value="1"/>
</dbReference>
<dbReference type="Gene3D" id="1.25.40.10">
    <property type="entry name" value="Tetratricopeptide repeat domain"/>
    <property type="match status" value="1"/>
</dbReference>
<dbReference type="Pfam" id="PF03704">
    <property type="entry name" value="BTAD"/>
    <property type="match status" value="1"/>
</dbReference>
<dbReference type="InterPro" id="IPR051677">
    <property type="entry name" value="AfsR-DnrI-RedD_regulator"/>
</dbReference>
<dbReference type="EMBL" id="JAZEWV010000031">
    <property type="protein sequence ID" value="MEE4545575.1"/>
    <property type="molecule type" value="Genomic_DNA"/>
</dbReference>
<evidence type="ECO:0000256" key="3">
    <source>
        <dbReference type="ARBA" id="ARBA00023015"/>
    </source>
</evidence>
<evidence type="ECO:0000313" key="9">
    <source>
        <dbReference type="EMBL" id="MEE4545575.1"/>
    </source>
</evidence>
<dbReference type="InterPro" id="IPR011990">
    <property type="entry name" value="TPR-like_helical_dom_sf"/>
</dbReference>
<evidence type="ECO:0000256" key="1">
    <source>
        <dbReference type="ARBA" id="ARBA00005820"/>
    </source>
</evidence>
<evidence type="ECO:0000259" key="8">
    <source>
        <dbReference type="PROSITE" id="PS51755"/>
    </source>
</evidence>
<comment type="similarity">
    <text evidence="1">Belongs to the AfsR/DnrI/RedD regulatory family.</text>
</comment>
<dbReference type="InterPro" id="IPR016032">
    <property type="entry name" value="Sig_transdc_resp-reg_C-effctor"/>
</dbReference>
<comment type="caution">
    <text evidence="9">The sequence shown here is derived from an EMBL/GenBank/DDBJ whole genome shotgun (WGS) entry which is preliminary data.</text>
</comment>
<keyword evidence="5" id="KW-0804">Transcription</keyword>